<dbReference type="SMART" id="SM00903">
    <property type="entry name" value="Flavin_Reduct"/>
    <property type="match status" value="1"/>
</dbReference>
<reference evidence="4 5" key="1">
    <citation type="submission" date="2017-02" db="EMBL/GenBank/DDBJ databases">
        <title>The new phylogeny of genus Mycobacterium.</title>
        <authorList>
            <person name="Tortoli E."/>
            <person name="Trovato A."/>
            <person name="Cirillo D.M."/>
        </authorList>
    </citation>
    <scope>NUCLEOTIDE SEQUENCE [LARGE SCALE GENOMIC DNA]</scope>
    <source>
        <strain evidence="4 5">FI-09383</strain>
    </source>
</reference>
<dbReference type="Proteomes" id="UP000192772">
    <property type="component" value="Unassembled WGS sequence"/>
</dbReference>
<dbReference type="InterPro" id="IPR012349">
    <property type="entry name" value="Split_barrel_FMN-bd"/>
</dbReference>
<sequence>MPDRTALVKLRPLPIDSRELRRVYGCHPSGVTAVCAMVDGEPVGMAASSFTSVSVDPPLVSICVQTDSRTWPRLKAAARLGLSVLAEHHSDACRTLSRREGDRFAGVPWTRLASGAVIVPEASAWLECLLRSEVAAGDHMIAVLEVCALDANVGMPPLVFHGSRFHRLTGADVLERT</sequence>
<gene>
    <name evidence="4" type="ORF">BST23_17960</name>
</gene>
<dbReference type="GO" id="GO:0010181">
    <property type="term" value="F:FMN binding"/>
    <property type="evidence" value="ECO:0007669"/>
    <property type="project" value="InterPro"/>
</dbReference>
<evidence type="ECO:0000259" key="3">
    <source>
        <dbReference type="SMART" id="SM00903"/>
    </source>
</evidence>
<evidence type="ECO:0000256" key="2">
    <source>
        <dbReference type="ARBA" id="ARBA00023002"/>
    </source>
</evidence>
<dbReference type="InterPro" id="IPR002563">
    <property type="entry name" value="Flavin_Rdtase-like_dom"/>
</dbReference>
<comment type="caution">
    <text evidence="4">The sequence shown here is derived from an EMBL/GenBank/DDBJ whole genome shotgun (WGS) entry which is preliminary data.</text>
</comment>
<dbReference type="GO" id="GO:0042602">
    <property type="term" value="F:riboflavin reductase (NADPH) activity"/>
    <property type="evidence" value="ECO:0007669"/>
    <property type="project" value="TreeGrafter"/>
</dbReference>
<comment type="similarity">
    <text evidence="1">Belongs to the non-flavoprotein flavin reductase family.</text>
</comment>
<dbReference type="Pfam" id="PF01613">
    <property type="entry name" value="Flavin_Reduct"/>
    <property type="match status" value="1"/>
</dbReference>
<accession>A0A1X0CU22</accession>
<keyword evidence="2" id="KW-0560">Oxidoreductase</keyword>
<dbReference type="InterPro" id="IPR050268">
    <property type="entry name" value="NADH-dep_flavin_reductase"/>
</dbReference>
<feature type="domain" description="Flavin reductase like" evidence="3">
    <location>
        <begin position="24"/>
        <end position="167"/>
    </location>
</feature>
<dbReference type="PANTHER" id="PTHR30466">
    <property type="entry name" value="FLAVIN REDUCTASE"/>
    <property type="match status" value="1"/>
</dbReference>
<name>A0A1X0CU22_9MYCO</name>
<evidence type="ECO:0000313" key="5">
    <source>
        <dbReference type="Proteomes" id="UP000192772"/>
    </source>
</evidence>
<dbReference type="STRING" id="81858.BST23_17960"/>
<organism evidence="4 5">
    <name type="scientific">Mycolicibacterium elephantis</name>
    <dbReference type="NCBI Taxonomy" id="81858"/>
    <lineage>
        <taxon>Bacteria</taxon>
        <taxon>Bacillati</taxon>
        <taxon>Actinomycetota</taxon>
        <taxon>Actinomycetes</taxon>
        <taxon>Mycobacteriales</taxon>
        <taxon>Mycobacteriaceae</taxon>
        <taxon>Mycolicibacterium</taxon>
    </lineage>
</organism>
<evidence type="ECO:0000256" key="1">
    <source>
        <dbReference type="ARBA" id="ARBA00008898"/>
    </source>
</evidence>
<dbReference type="Gene3D" id="2.30.110.10">
    <property type="entry name" value="Electron Transport, Fmn-binding Protein, Chain A"/>
    <property type="match status" value="1"/>
</dbReference>
<dbReference type="SUPFAM" id="SSF50475">
    <property type="entry name" value="FMN-binding split barrel"/>
    <property type="match status" value="1"/>
</dbReference>
<dbReference type="AlphaFoldDB" id="A0A1X0CU22"/>
<dbReference type="PANTHER" id="PTHR30466:SF11">
    <property type="entry name" value="FLAVIN-DEPENDENT MONOOXYGENASE, REDUCTASE SUBUNIT HSAB"/>
    <property type="match status" value="1"/>
</dbReference>
<protein>
    <submittedName>
        <fullName evidence="4">Flavin reductase</fullName>
    </submittedName>
</protein>
<evidence type="ECO:0000313" key="4">
    <source>
        <dbReference type="EMBL" id="ORA63696.1"/>
    </source>
</evidence>
<proteinExistence type="inferred from homology"/>
<dbReference type="EMBL" id="MVHP01000022">
    <property type="protein sequence ID" value="ORA63696.1"/>
    <property type="molecule type" value="Genomic_DNA"/>
</dbReference>